<dbReference type="InterPro" id="IPR023168">
    <property type="entry name" value="GatB_Yqey_C_2"/>
</dbReference>
<evidence type="ECO:0000313" key="4">
    <source>
        <dbReference type="Proteomes" id="UP000027154"/>
    </source>
</evidence>
<dbReference type="Proteomes" id="UP000322915">
    <property type="component" value="Unassembled WGS sequence"/>
</dbReference>
<evidence type="ECO:0000313" key="5">
    <source>
        <dbReference type="Proteomes" id="UP000322915"/>
    </source>
</evidence>
<dbReference type="GeneID" id="93664824"/>
<dbReference type="AlphaFoldDB" id="A0A063KJK8"/>
<dbReference type="EMBL" id="SEUJ01000078">
    <property type="protein sequence ID" value="KAA1150210.1"/>
    <property type="molecule type" value="Genomic_DNA"/>
</dbReference>
<dbReference type="Pfam" id="PF09424">
    <property type="entry name" value="YqeY"/>
    <property type="match status" value="1"/>
</dbReference>
<dbReference type="InterPro" id="IPR003789">
    <property type="entry name" value="Asn/Gln_tRNA_amidoTrase-B-like"/>
</dbReference>
<gene>
    <name evidence="3" type="ORF">DC53_15635</name>
    <name evidence="2" type="ORF">EU508_07355</name>
    <name evidence="1" type="ORF">EU509_18940</name>
</gene>
<dbReference type="Gene3D" id="1.10.10.410">
    <property type="match status" value="1"/>
</dbReference>
<reference evidence="3 4" key="1">
    <citation type="submission" date="2014-04" db="EMBL/GenBank/DDBJ databases">
        <title>Pseudoalteromonas galatheae sp. nov., isolated from a deep-sea polychaete near Canal Concepcion, Chile.</title>
        <authorList>
            <person name="Machado H.R."/>
            <person name="Gram L."/>
            <person name="Vynne N.G."/>
        </authorList>
    </citation>
    <scope>NUCLEOTIDE SEQUENCE [LARGE SCALE GENOMIC DNA]</scope>
    <source>
        <strain evidence="3 4">KMM216</strain>
    </source>
</reference>
<dbReference type="SUPFAM" id="SSF89095">
    <property type="entry name" value="GatB/YqeY motif"/>
    <property type="match status" value="1"/>
</dbReference>
<name>A0A063KJK8_9GAMM</name>
<evidence type="ECO:0000313" key="3">
    <source>
        <dbReference type="EMBL" id="KDC49649.1"/>
    </source>
</evidence>
<accession>A0A063KJK8</accession>
<dbReference type="GO" id="GO:0016884">
    <property type="term" value="F:carbon-nitrogen ligase activity, with glutamine as amido-N-donor"/>
    <property type="evidence" value="ECO:0007669"/>
    <property type="project" value="InterPro"/>
</dbReference>
<organism evidence="2 6">
    <name type="scientific">Pseudoalteromonas fuliginea</name>
    <dbReference type="NCBI Taxonomy" id="1872678"/>
    <lineage>
        <taxon>Bacteria</taxon>
        <taxon>Pseudomonadati</taxon>
        <taxon>Pseudomonadota</taxon>
        <taxon>Gammaproteobacteria</taxon>
        <taxon>Alteromonadales</taxon>
        <taxon>Pseudoalteromonadaceae</taxon>
        <taxon>Pseudoalteromonas</taxon>
    </lineage>
</organism>
<dbReference type="EMBL" id="JJNZ01000059">
    <property type="protein sequence ID" value="KDC49649.1"/>
    <property type="molecule type" value="Genomic_DNA"/>
</dbReference>
<comment type="caution">
    <text evidence="2">The sequence shown here is derived from an EMBL/GenBank/DDBJ whole genome shotgun (WGS) entry which is preliminary data.</text>
</comment>
<protein>
    <submittedName>
        <fullName evidence="2">GatB/YqeY domain-containing protein</fullName>
    </submittedName>
    <submittedName>
        <fullName evidence="3">Glutamyl-tRNA amidotransferase</fullName>
    </submittedName>
</protein>
<evidence type="ECO:0000313" key="1">
    <source>
        <dbReference type="EMBL" id="KAA1150210.1"/>
    </source>
</evidence>
<dbReference type="InterPro" id="IPR019004">
    <property type="entry name" value="YqeY/Aim41"/>
</dbReference>
<dbReference type="OrthoDB" id="9788127at2"/>
<evidence type="ECO:0000313" key="6">
    <source>
        <dbReference type="Proteomes" id="UP000324162"/>
    </source>
</evidence>
<dbReference type="RefSeq" id="WP_007376027.1">
    <property type="nucleotide sequence ID" value="NZ_JBBMQV010000053.1"/>
</dbReference>
<evidence type="ECO:0000313" key="2">
    <source>
        <dbReference type="EMBL" id="KAA1161633.1"/>
    </source>
</evidence>
<dbReference type="Proteomes" id="UP000324162">
    <property type="component" value="Unassembled WGS sequence"/>
</dbReference>
<keyword evidence="5" id="KW-1185">Reference proteome</keyword>
<dbReference type="PANTHER" id="PTHR28055:SF1">
    <property type="entry name" value="ALTERED INHERITANCE OF MITOCHONDRIA PROTEIN 41, MITOCHONDRIAL"/>
    <property type="match status" value="1"/>
</dbReference>
<proteinExistence type="predicted"/>
<sequence length="148" mass="16328">MSLLITLKDAQKDAMRAKDKQRLNPIRMVLAAIKQREIDEQITLDDAGITSVIVKLVKQRRDSYTQYKDAGRDDLADIEANEIVALETFLPQQLSEEEIIALIDAAIADTNAAGMQDMGKVMGIIKSKAEGRADMGKISGLIKQRLTA</sequence>
<reference evidence="5 6" key="2">
    <citation type="submission" date="2019-01" db="EMBL/GenBank/DDBJ databases">
        <title>Genome sequences of marine Pseudoalteromonas species.</title>
        <authorList>
            <person name="Boraston A.B."/>
            <person name="Hehemann J.-H."/>
            <person name="Vickers C.J."/>
            <person name="Salama-Alber O."/>
            <person name="Abe K."/>
            <person name="Hettle A.J."/>
        </authorList>
    </citation>
    <scope>NUCLEOTIDE SEQUENCE [LARGE SCALE GENOMIC DNA]</scope>
    <source>
        <strain evidence="2 6">PS42</strain>
        <strain evidence="1 5">PS47</strain>
    </source>
</reference>
<dbReference type="EMBL" id="SEUK01000046">
    <property type="protein sequence ID" value="KAA1161633.1"/>
    <property type="molecule type" value="Genomic_DNA"/>
</dbReference>
<dbReference type="Gene3D" id="1.10.1510.10">
    <property type="entry name" value="Uncharacterised protein YqeY/AIM41 PF09424, N-terminal domain"/>
    <property type="match status" value="1"/>
</dbReference>
<dbReference type="InterPro" id="IPR042184">
    <property type="entry name" value="YqeY/Aim41_N"/>
</dbReference>
<dbReference type="PANTHER" id="PTHR28055">
    <property type="entry name" value="ALTERED INHERITANCE OF MITOCHONDRIA PROTEIN 41, MITOCHONDRIAL"/>
    <property type="match status" value="1"/>
</dbReference>
<dbReference type="Proteomes" id="UP000027154">
    <property type="component" value="Unassembled WGS sequence"/>
</dbReference>